<feature type="compositionally biased region" description="Polar residues" evidence="1">
    <location>
        <begin position="22"/>
        <end position="40"/>
    </location>
</feature>
<gene>
    <name evidence="2" type="ORF">LOC62_01G000767</name>
</gene>
<feature type="compositionally biased region" description="Basic and acidic residues" evidence="1">
    <location>
        <begin position="10"/>
        <end position="20"/>
    </location>
</feature>
<feature type="region of interest" description="Disordered" evidence="1">
    <location>
        <begin position="1"/>
        <end position="71"/>
    </location>
</feature>
<feature type="region of interest" description="Disordered" evidence="1">
    <location>
        <begin position="172"/>
        <end position="203"/>
    </location>
</feature>
<accession>A0AAF0XZP3</accession>
<evidence type="ECO:0000313" key="3">
    <source>
        <dbReference type="Proteomes" id="UP000827549"/>
    </source>
</evidence>
<dbReference type="AlphaFoldDB" id="A0AAF0XZP3"/>
<proteinExistence type="predicted"/>
<dbReference type="RefSeq" id="XP_062623212.1">
    <property type="nucleotide sequence ID" value="XM_062767228.1"/>
</dbReference>
<dbReference type="GeneID" id="87804025"/>
<protein>
    <submittedName>
        <fullName evidence="2">Uncharacterized protein</fullName>
    </submittedName>
</protein>
<keyword evidence="3" id="KW-1185">Reference proteome</keyword>
<organism evidence="2 3">
    <name type="scientific">Vanrija pseudolonga</name>
    <dbReference type="NCBI Taxonomy" id="143232"/>
    <lineage>
        <taxon>Eukaryota</taxon>
        <taxon>Fungi</taxon>
        <taxon>Dikarya</taxon>
        <taxon>Basidiomycota</taxon>
        <taxon>Agaricomycotina</taxon>
        <taxon>Tremellomycetes</taxon>
        <taxon>Trichosporonales</taxon>
        <taxon>Trichosporonaceae</taxon>
        <taxon>Vanrija</taxon>
    </lineage>
</organism>
<dbReference type="Proteomes" id="UP000827549">
    <property type="component" value="Chromosome 1"/>
</dbReference>
<reference evidence="2" key="1">
    <citation type="submission" date="2023-10" db="EMBL/GenBank/DDBJ databases">
        <authorList>
            <person name="Noh H."/>
        </authorList>
    </citation>
    <scope>NUCLEOTIDE SEQUENCE</scope>
    <source>
        <strain evidence="2">DUCC4014</strain>
    </source>
</reference>
<name>A0AAF0XZP3_9TREE</name>
<dbReference type="EMBL" id="CP086714">
    <property type="protein sequence ID" value="WOO77180.1"/>
    <property type="molecule type" value="Genomic_DNA"/>
</dbReference>
<feature type="compositionally biased region" description="Polar residues" evidence="1">
    <location>
        <begin position="190"/>
        <end position="203"/>
    </location>
</feature>
<sequence length="203" mass="20879">MNFDMSFNLGREDTSRDRHTLAASTATLTDENPLVSTSGVGDTGHHQSDTVQAEPDAASASLPQPDTRHFPPTPDMVQVGIALMKEDGSYESILQSAQEKARAAWVSNQLSGAGDYTKSPLYLASLADGLAADEEAGYVDGYVDGYIKGYAVGLAEKVASGQKSMADAGVDVENSGATGGAAPLARTGHSIGSPTGSAKGAQQ</sequence>
<evidence type="ECO:0000313" key="2">
    <source>
        <dbReference type="EMBL" id="WOO77180.1"/>
    </source>
</evidence>
<evidence type="ECO:0000256" key="1">
    <source>
        <dbReference type="SAM" id="MobiDB-lite"/>
    </source>
</evidence>